<keyword evidence="3" id="KW-1185">Reference proteome</keyword>
<organism evidence="2 3">
    <name type="scientific">Nitrosopumilus adriaticus</name>
    <dbReference type="NCBI Taxonomy" id="1580092"/>
    <lineage>
        <taxon>Archaea</taxon>
        <taxon>Nitrososphaerota</taxon>
        <taxon>Nitrososphaeria</taxon>
        <taxon>Nitrosopumilales</taxon>
        <taxon>Nitrosopumilaceae</taxon>
        <taxon>Nitrosopumilus</taxon>
    </lineage>
</organism>
<reference evidence="2 3" key="2">
    <citation type="journal article" date="2016" name="ISME J.">
        <title>Physiological and genomic characterization of two novel marine thaumarchaeal strains indicates niche differentiation.</title>
        <authorList>
            <person name="Bayer B."/>
            <person name="Vojvoda J."/>
            <person name="Offre P."/>
            <person name="Alves R.J."/>
            <person name="Elisabeth N.H."/>
            <person name="Garcia J.A."/>
            <person name="Volland J.M."/>
            <person name="Srivastava A."/>
            <person name="Schleper C."/>
            <person name="Herndl G.J."/>
        </authorList>
    </citation>
    <scope>NUCLEOTIDE SEQUENCE [LARGE SCALE GENOMIC DNA]</scope>
    <source>
        <strain evidence="2 3">NF5</strain>
    </source>
</reference>
<sequence length="75" mass="9164">MNFITKKVLEFQYKKLDDSKKRLNQHLEKRDSLINSDSDSKKEIEKIEKYIGIWNKNIQKIEKEIKKIEEKNLRL</sequence>
<dbReference type="AlphaFoldDB" id="A0A0D5C2X6"/>
<evidence type="ECO:0000313" key="3">
    <source>
        <dbReference type="Proteomes" id="UP000032408"/>
    </source>
</evidence>
<gene>
    <name evidence="2" type="ORF">NADRNF5_1200</name>
</gene>
<name>A0A0D5C2X6_9ARCH</name>
<dbReference type="OrthoDB" id="3290at2157"/>
<dbReference type="GeneID" id="24820402"/>
<dbReference type="KEGG" id="nin:NADRNF5_1200"/>
<dbReference type="RefSeq" id="WP_048116166.1">
    <property type="nucleotide sequence ID" value="NZ_CP011070.1"/>
</dbReference>
<dbReference type="Proteomes" id="UP000032408">
    <property type="component" value="Chromosome"/>
</dbReference>
<dbReference type="HOGENOM" id="CLU_2629516_0_0_2"/>
<keyword evidence="1" id="KW-0175">Coiled coil</keyword>
<evidence type="ECO:0000313" key="2">
    <source>
        <dbReference type="EMBL" id="AJW70888.1"/>
    </source>
</evidence>
<reference evidence="3" key="1">
    <citation type="submission" date="2015-03" db="EMBL/GenBank/DDBJ databases">
        <title>Characterization of two novel Thaumarchaeota isolated from the Northern Adriatic Sea.</title>
        <authorList>
            <person name="Bayer B."/>
            <person name="Vojvoda J."/>
            <person name="Offre P."/>
            <person name="Srivastava A."/>
            <person name="Elisabeth N."/>
            <person name="Garcia J.A.L."/>
            <person name="Schleper C."/>
            <person name="Herndl G.J."/>
        </authorList>
    </citation>
    <scope>NUCLEOTIDE SEQUENCE [LARGE SCALE GENOMIC DNA]</scope>
    <source>
        <strain evidence="3">NF5</strain>
    </source>
</reference>
<protein>
    <submittedName>
        <fullName evidence="2">Uncharacterized protein</fullName>
    </submittedName>
</protein>
<accession>A0A0D5C2X6</accession>
<feature type="coiled-coil region" evidence="1">
    <location>
        <begin position="16"/>
        <end position="71"/>
    </location>
</feature>
<dbReference type="EMBL" id="CP011070">
    <property type="protein sequence ID" value="AJW70888.1"/>
    <property type="molecule type" value="Genomic_DNA"/>
</dbReference>
<proteinExistence type="predicted"/>
<evidence type="ECO:0000256" key="1">
    <source>
        <dbReference type="SAM" id="Coils"/>
    </source>
</evidence>